<keyword evidence="2" id="KW-1185">Reference proteome</keyword>
<protein>
    <submittedName>
        <fullName evidence="1">Uncharacterized protein</fullName>
    </submittedName>
</protein>
<sequence>MLIFFFKFIYSLSKTFDTHLQFGDISSSQKIKLKEKLIFEFNQAQNITFLMKHPFYMIKLLNT</sequence>
<comment type="caution">
    <text evidence="1">The sequence shown here is derived from an EMBL/GenBank/DDBJ whole genome shotgun (WGS) entry which is preliminary data.</text>
</comment>
<proteinExistence type="predicted"/>
<dbReference type="AlphaFoldDB" id="A0A3M7QHH7"/>
<gene>
    <name evidence="1" type="ORF">BpHYR1_019224</name>
</gene>
<dbReference type="Proteomes" id="UP000276133">
    <property type="component" value="Unassembled WGS sequence"/>
</dbReference>
<evidence type="ECO:0000313" key="1">
    <source>
        <dbReference type="EMBL" id="RNA10702.1"/>
    </source>
</evidence>
<dbReference type="EMBL" id="REGN01006129">
    <property type="protein sequence ID" value="RNA10702.1"/>
    <property type="molecule type" value="Genomic_DNA"/>
</dbReference>
<accession>A0A3M7QHH7</accession>
<organism evidence="1 2">
    <name type="scientific">Brachionus plicatilis</name>
    <name type="common">Marine rotifer</name>
    <name type="synonym">Brachionus muelleri</name>
    <dbReference type="NCBI Taxonomy" id="10195"/>
    <lineage>
        <taxon>Eukaryota</taxon>
        <taxon>Metazoa</taxon>
        <taxon>Spiralia</taxon>
        <taxon>Gnathifera</taxon>
        <taxon>Rotifera</taxon>
        <taxon>Eurotatoria</taxon>
        <taxon>Monogononta</taxon>
        <taxon>Pseudotrocha</taxon>
        <taxon>Ploima</taxon>
        <taxon>Brachionidae</taxon>
        <taxon>Brachionus</taxon>
    </lineage>
</organism>
<evidence type="ECO:0000313" key="2">
    <source>
        <dbReference type="Proteomes" id="UP000276133"/>
    </source>
</evidence>
<reference evidence="1 2" key="1">
    <citation type="journal article" date="2018" name="Sci. Rep.">
        <title>Genomic signatures of local adaptation to the degree of environmental predictability in rotifers.</title>
        <authorList>
            <person name="Franch-Gras L."/>
            <person name="Hahn C."/>
            <person name="Garcia-Roger E.M."/>
            <person name="Carmona M.J."/>
            <person name="Serra M."/>
            <person name="Gomez A."/>
        </authorList>
    </citation>
    <scope>NUCLEOTIDE SEQUENCE [LARGE SCALE GENOMIC DNA]</scope>
    <source>
        <strain evidence="1">HYR1</strain>
    </source>
</reference>
<name>A0A3M7QHH7_BRAPC</name>